<dbReference type="VEuPathDB" id="VectorBase:GBRI000273"/>
<dbReference type="EnsemblMetazoa" id="GBRI000273-RA">
    <property type="protein sequence ID" value="GBRI000273-PA"/>
    <property type="gene ID" value="GBRI000273"/>
</dbReference>
<organism evidence="2 3">
    <name type="scientific">Glossina brevipalpis</name>
    <dbReference type="NCBI Taxonomy" id="37001"/>
    <lineage>
        <taxon>Eukaryota</taxon>
        <taxon>Metazoa</taxon>
        <taxon>Ecdysozoa</taxon>
        <taxon>Arthropoda</taxon>
        <taxon>Hexapoda</taxon>
        <taxon>Insecta</taxon>
        <taxon>Pterygota</taxon>
        <taxon>Neoptera</taxon>
        <taxon>Endopterygota</taxon>
        <taxon>Diptera</taxon>
        <taxon>Brachycera</taxon>
        <taxon>Muscomorpha</taxon>
        <taxon>Hippoboscoidea</taxon>
        <taxon>Glossinidae</taxon>
        <taxon>Glossina</taxon>
    </lineage>
</organism>
<protein>
    <submittedName>
        <fullName evidence="2">Bro-N domain-containing protein</fullName>
    </submittedName>
</protein>
<evidence type="ECO:0000259" key="1">
    <source>
        <dbReference type="SMART" id="SM01040"/>
    </source>
</evidence>
<name>A0A1A9VZD3_9MUSC</name>
<reference evidence="2" key="2">
    <citation type="submission" date="2020-05" db="UniProtKB">
        <authorList>
            <consortium name="EnsemblMetazoa"/>
        </authorList>
    </citation>
    <scope>IDENTIFICATION</scope>
    <source>
        <strain evidence="2">IAEA</strain>
    </source>
</reference>
<evidence type="ECO:0000313" key="3">
    <source>
        <dbReference type="Proteomes" id="UP000091820"/>
    </source>
</evidence>
<reference evidence="3" key="1">
    <citation type="submission" date="2014-03" db="EMBL/GenBank/DDBJ databases">
        <authorList>
            <person name="Aksoy S."/>
            <person name="Warren W."/>
            <person name="Wilson R.K."/>
        </authorList>
    </citation>
    <scope>NUCLEOTIDE SEQUENCE [LARGE SCALE GENOMIC DNA]</scope>
    <source>
        <strain evidence="3">IAEA</strain>
    </source>
</reference>
<sequence length="283" mass="32478">MIDTLTLKEGDIETTAFDNNNVTRVLHNGEWWYVITEVIAFLTGSKNPSDYLKKMKSRDIGLSEGWGQFVTPLEIKTKGGKQNANCTNVEGLLRILQSVPSKKVEQFKRWLAKVGYERLQEYENPELAFKRAYADYVAKGYSKEWIQRRMQSISVRNQLTKEWDNRKISDHNNKHLEGKEYAILTDVISQATFGIRTKEHKDLKGLKKQPLRDHMTPIELIFNMLGEQATIDEVKIKDAQGYYENLEAAKDGGKNASVAREAFEKARGVKVVSSDNFLKKIKD</sequence>
<keyword evidence="3" id="KW-1185">Reference proteome</keyword>
<dbReference type="Pfam" id="PF02498">
    <property type="entry name" value="Bro-N"/>
    <property type="match status" value="1"/>
</dbReference>
<dbReference type="InterPro" id="IPR003497">
    <property type="entry name" value="BRO_N_domain"/>
</dbReference>
<proteinExistence type="predicted"/>
<feature type="domain" description="Bro-N" evidence="1">
    <location>
        <begin position="21"/>
        <end position="117"/>
    </location>
</feature>
<evidence type="ECO:0000313" key="2">
    <source>
        <dbReference type="EnsemblMetazoa" id="GBRI000273-PA"/>
    </source>
</evidence>
<dbReference type="SMART" id="SM01040">
    <property type="entry name" value="Bro-N"/>
    <property type="match status" value="1"/>
</dbReference>
<dbReference type="AlphaFoldDB" id="A0A1A9VZD3"/>
<accession>A0A1A9VZD3</accession>
<dbReference type="Proteomes" id="UP000091820">
    <property type="component" value="Unassembled WGS sequence"/>
</dbReference>